<protein>
    <recommendedName>
        <fullName evidence="2">TonB C-terminal domain-containing protein</fullName>
    </recommendedName>
</protein>
<dbReference type="SUPFAM" id="SSF74653">
    <property type="entry name" value="TolA/TonB C-terminal domain"/>
    <property type="match status" value="1"/>
</dbReference>
<dbReference type="Proteomes" id="UP000252081">
    <property type="component" value="Unassembled WGS sequence"/>
</dbReference>
<dbReference type="OrthoDB" id="1522859at2"/>
<dbReference type="InterPro" id="IPR037682">
    <property type="entry name" value="TonB_C"/>
</dbReference>
<evidence type="ECO:0000313" key="4">
    <source>
        <dbReference type="Proteomes" id="UP000252081"/>
    </source>
</evidence>
<name>A0A366KMF9_9SPHI</name>
<keyword evidence="1" id="KW-0732">Signal</keyword>
<proteinExistence type="predicted"/>
<gene>
    <name evidence="3" type="ORF">DRW42_24775</name>
</gene>
<evidence type="ECO:0000313" key="3">
    <source>
        <dbReference type="EMBL" id="RBQ02866.1"/>
    </source>
</evidence>
<reference evidence="3 4" key="1">
    <citation type="submission" date="2018-07" db="EMBL/GenBank/DDBJ databases">
        <title>A draft genome of a endophytic bacteria, a new species of Pedobacter.</title>
        <authorList>
            <person name="Zhang Z.D."/>
            <person name="Chen Z.J."/>
        </authorList>
    </citation>
    <scope>NUCLEOTIDE SEQUENCE [LARGE SCALE GENOMIC DNA]</scope>
    <source>
        <strain evidence="3 4">RS10</strain>
    </source>
</reference>
<dbReference type="Pfam" id="PF03544">
    <property type="entry name" value="TonB_C"/>
    <property type="match status" value="1"/>
</dbReference>
<dbReference type="AlphaFoldDB" id="A0A366KMF9"/>
<dbReference type="Gene3D" id="3.30.1150.10">
    <property type="match status" value="1"/>
</dbReference>
<feature type="chain" id="PRO_5016843567" description="TonB C-terminal domain-containing protein" evidence="1">
    <location>
        <begin position="24"/>
        <end position="146"/>
    </location>
</feature>
<feature type="signal peptide" evidence="1">
    <location>
        <begin position="1"/>
        <end position="23"/>
    </location>
</feature>
<organism evidence="3 4">
    <name type="scientific">Pedobacter miscanthi</name>
    <dbReference type="NCBI Taxonomy" id="2259170"/>
    <lineage>
        <taxon>Bacteria</taxon>
        <taxon>Pseudomonadati</taxon>
        <taxon>Bacteroidota</taxon>
        <taxon>Sphingobacteriia</taxon>
        <taxon>Sphingobacteriales</taxon>
        <taxon>Sphingobacteriaceae</taxon>
        <taxon>Pedobacter</taxon>
    </lineage>
</organism>
<accession>A0A366KMF9</accession>
<comment type="caution">
    <text evidence="3">The sequence shown here is derived from an EMBL/GenBank/DDBJ whole genome shotgun (WGS) entry which is preliminary data.</text>
</comment>
<evidence type="ECO:0000259" key="2">
    <source>
        <dbReference type="Pfam" id="PF03544"/>
    </source>
</evidence>
<dbReference type="EMBL" id="QNQU01000029">
    <property type="protein sequence ID" value="RBQ02866.1"/>
    <property type="molecule type" value="Genomic_DNA"/>
</dbReference>
<evidence type="ECO:0000256" key="1">
    <source>
        <dbReference type="SAM" id="SignalP"/>
    </source>
</evidence>
<dbReference type="RefSeq" id="WP_113951566.1">
    <property type="nucleotide sequence ID" value="NZ_QNQU01000029.1"/>
</dbReference>
<sequence>MKRQIILMLSLVFLVTLSQKAKAQNTVKVTTEADTTVYDERTLSGEHVYKIPQFPLSNEDFNHFLHNHYQASNVIQKNRLYTKLAVVMTIEKDGSVSNYEVKGTGTQVMRNEIVSILKLLQKYTPGTRDGQPARFRLSQPFEFKYE</sequence>
<feature type="domain" description="TonB C-terminal" evidence="2">
    <location>
        <begin position="76"/>
        <end position="144"/>
    </location>
</feature>
<keyword evidence="4" id="KW-1185">Reference proteome</keyword>
<dbReference type="GO" id="GO:0055085">
    <property type="term" value="P:transmembrane transport"/>
    <property type="evidence" value="ECO:0007669"/>
    <property type="project" value="InterPro"/>
</dbReference>